<evidence type="ECO:0000313" key="1">
    <source>
        <dbReference type="EMBL" id="MBR8464088.1"/>
    </source>
</evidence>
<dbReference type="RefSeq" id="WP_212142072.1">
    <property type="nucleotide sequence ID" value="NZ_JAGSSW010000005.1"/>
</dbReference>
<dbReference type="Proteomes" id="UP000682951">
    <property type="component" value="Unassembled WGS sequence"/>
</dbReference>
<dbReference type="EMBL" id="JAGSSW010000005">
    <property type="protein sequence ID" value="MBR8464088.1"/>
    <property type="molecule type" value="Genomic_DNA"/>
</dbReference>
<evidence type="ECO:0000313" key="2">
    <source>
        <dbReference type="Proteomes" id="UP000682951"/>
    </source>
</evidence>
<accession>A0ABS5HIK2</accession>
<organism evidence="1 2">
    <name type="scientific">Campylobacter anatolicus</name>
    <dbReference type="NCBI Taxonomy" id="2829105"/>
    <lineage>
        <taxon>Bacteria</taxon>
        <taxon>Pseudomonadati</taxon>
        <taxon>Campylobacterota</taxon>
        <taxon>Epsilonproteobacteria</taxon>
        <taxon>Campylobacterales</taxon>
        <taxon>Campylobacteraceae</taxon>
        <taxon>Campylobacter</taxon>
    </lineage>
</organism>
<reference evidence="1 2" key="1">
    <citation type="submission" date="2021-04" db="EMBL/GenBank/DDBJ databases">
        <title>Molecular and phenotypic characterization and identification of bacterial isolates recovered from the Anatolian ground squirrels (Spermophilus xanthoprymnus) and which have the potential to form a new species in the Campylobacter genus.</title>
        <authorList>
            <person name="Aydin F."/>
            <person name="Abay S."/>
            <person name="Kayman T."/>
            <person name="Karakaya E."/>
            <person name="Mustak H.K."/>
            <person name="Mustak I.B."/>
            <person name="Bilgin N."/>
            <person name="Duzler A."/>
            <person name="Sahin O."/>
            <person name="Guran O."/>
            <person name="Saticioglu I.B."/>
        </authorList>
    </citation>
    <scope>NUCLEOTIDE SEQUENCE [LARGE SCALE GENOMIC DNA]</scope>
    <source>
        <strain evidence="2">faydin-G24</strain>
    </source>
</reference>
<name>A0ABS5HIK2_9BACT</name>
<proteinExistence type="predicted"/>
<sequence>MKISCECECILLQNSLMLFLKDYISHYKDCDFVITDKRLNIQKPQFIIADNAAHLSVPFSKNALFNMLEEFYSAIQLKQVLHKEIQNVDIEAQVGALVDKFKADLIALLRAKFE</sequence>
<keyword evidence="2" id="KW-1185">Reference proteome</keyword>
<protein>
    <submittedName>
        <fullName evidence="1">Ornithine carbamoyltransferase</fullName>
    </submittedName>
</protein>
<gene>
    <name evidence="1" type="ORF">KDD93_05815</name>
</gene>
<comment type="caution">
    <text evidence="1">The sequence shown here is derived from an EMBL/GenBank/DDBJ whole genome shotgun (WGS) entry which is preliminary data.</text>
</comment>